<evidence type="ECO:0000256" key="1">
    <source>
        <dbReference type="SAM" id="MobiDB-lite"/>
    </source>
</evidence>
<dbReference type="SMART" id="SM00320">
    <property type="entry name" value="WD40"/>
    <property type="match status" value="3"/>
</dbReference>
<feature type="compositionally biased region" description="Basic and acidic residues" evidence="1">
    <location>
        <begin position="436"/>
        <end position="447"/>
    </location>
</feature>
<feature type="region of interest" description="Disordered" evidence="1">
    <location>
        <begin position="409"/>
        <end position="449"/>
    </location>
</feature>
<dbReference type="Pfam" id="PF10313">
    <property type="entry name" value="DUF2415"/>
    <property type="match status" value="1"/>
</dbReference>
<dbReference type="Proteomes" id="UP000018001">
    <property type="component" value="Unassembled WGS sequence"/>
</dbReference>
<feature type="domain" description="DUF2415" evidence="2">
    <location>
        <begin position="368"/>
        <end position="407"/>
    </location>
</feature>
<organism evidence="3 4">
    <name type="scientific">Byssochlamys spectabilis (strain No. 5 / NBRC 109023)</name>
    <name type="common">Paecilomyces variotii</name>
    <dbReference type="NCBI Taxonomy" id="1356009"/>
    <lineage>
        <taxon>Eukaryota</taxon>
        <taxon>Fungi</taxon>
        <taxon>Dikarya</taxon>
        <taxon>Ascomycota</taxon>
        <taxon>Pezizomycotina</taxon>
        <taxon>Eurotiomycetes</taxon>
        <taxon>Eurotiomycetidae</taxon>
        <taxon>Eurotiales</taxon>
        <taxon>Thermoascaceae</taxon>
        <taxon>Paecilomyces</taxon>
    </lineage>
</organism>
<keyword evidence="4" id="KW-1185">Reference proteome</keyword>
<dbReference type="AlphaFoldDB" id="V5G1W0"/>
<dbReference type="OrthoDB" id="418169at2759"/>
<gene>
    <name evidence="3" type="ORF">PVAR5_4624</name>
</gene>
<feature type="compositionally biased region" description="Polar residues" evidence="1">
    <location>
        <begin position="566"/>
        <end position="578"/>
    </location>
</feature>
<feature type="compositionally biased region" description="Polar residues" evidence="1">
    <location>
        <begin position="415"/>
        <end position="433"/>
    </location>
</feature>
<feature type="region of interest" description="Disordered" evidence="1">
    <location>
        <begin position="609"/>
        <end position="664"/>
    </location>
</feature>
<dbReference type="eggNOG" id="KOG4532">
    <property type="taxonomic scope" value="Eukaryota"/>
</dbReference>
<name>V5G1W0_BYSSN</name>
<feature type="region of interest" description="Disordered" evidence="1">
    <location>
        <begin position="517"/>
        <end position="545"/>
    </location>
</feature>
<dbReference type="EMBL" id="BAUL01000144">
    <property type="protein sequence ID" value="GAD95976.1"/>
    <property type="molecule type" value="Genomic_DNA"/>
</dbReference>
<dbReference type="HOGENOM" id="CLU_012621_0_0_1"/>
<dbReference type="Gene3D" id="2.130.10.10">
    <property type="entry name" value="YVTN repeat-like/Quinoprotein amine dehydrogenase"/>
    <property type="match status" value="1"/>
</dbReference>
<protein>
    <recommendedName>
        <fullName evidence="2">DUF2415 domain-containing protein</fullName>
    </recommendedName>
</protein>
<feature type="region of interest" description="Disordered" evidence="1">
    <location>
        <begin position="557"/>
        <end position="594"/>
    </location>
</feature>
<dbReference type="InterPro" id="IPR019417">
    <property type="entry name" value="DUF2415"/>
</dbReference>
<comment type="caution">
    <text evidence="3">The sequence shown here is derived from an EMBL/GenBank/DDBJ whole genome shotgun (WGS) entry which is preliminary data.</text>
</comment>
<dbReference type="InterPro" id="IPR001680">
    <property type="entry name" value="WD40_rpt"/>
</dbReference>
<evidence type="ECO:0000313" key="3">
    <source>
        <dbReference type="EMBL" id="GAD95976.1"/>
    </source>
</evidence>
<dbReference type="InterPro" id="IPR036322">
    <property type="entry name" value="WD40_repeat_dom_sf"/>
</dbReference>
<reference evidence="4" key="1">
    <citation type="journal article" date="2014" name="Genome Announc.">
        <title>Draft genome sequence of the formaldehyde-resistant fungus Byssochlamys spectabilis No. 5 (anamorph Paecilomyces variotii No. 5) (NBRC109023).</title>
        <authorList>
            <person name="Oka T."/>
            <person name="Ekino K."/>
            <person name="Fukuda K."/>
            <person name="Nomura Y."/>
        </authorList>
    </citation>
    <scope>NUCLEOTIDE SEQUENCE [LARGE SCALE GENOMIC DNA]</scope>
    <source>
        <strain evidence="4">No. 5 / NBRC 109023</strain>
    </source>
</reference>
<dbReference type="PANTHER" id="PTHR43991:SF9">
    <property type="entry name" value="DUF2415 DOMAIN-CONTAINING PROTEIN"/>
    <property type="match status" value="1"/>
</dbReference>
<proteinExistence type="predicted"/>
<dbReference type="PANTHER" id="PTHR43991">
    <property type="entry name" value="WD REPEAT PROTEIN (AFU_ORTHOLOGUE AFUA_8G05640)-RELATED"/>
    <property type="match status" value="1"/>
</dbReference>
<feature type="region of interest" description="Disordered" evidence="1">
    <location>
        <begin position="160"/>
        <end position="182"/>
    </location>
</feature>
<dbReference type="InParanoid" id="V5G1W0"/>
<sequence>MTFDSALLYVHLPRRLVNLWISARQLTLLRHDLSYRPTESLILPSKRRFFPFKIPNFHQQLRHYISTSDPDRIYVVVDRVVYAIHISSQKREGLAVIPFEPKCLTAGCGWIAVGGSDNGECAFIKLDSSRGRTTGDRSSSRRSDVHSALPIDLEQRAARLGSRVPSPWSSNEEGEAGRTPSRLQLPEVQLHKFGGSIVNSVSIHRLPGTEGLGDEDVVVVSNNDRTVTIYSLTRSKTLELIHHPACMNFAIISPDSKVLAAVGDENRAYFYEITRDMENPVIFSNNVLTEWNWTLLRCLELEISTRFDDGCCFTVAFSPSSHLCAVGSQSGIISVFDVRAIRASKDEKQDVDPTLCLFRSSRSYFDGGAVRCMAFSPAPWDLLVWVEDHGRAGVADVRQAFSRRQVLTLDPNEPGLQQVQTENISPVTASGEPSSDPDRSDAPRPGDEMDNMQRAMLELIEGPTGERNTGGSDRQALRENLIEDLTERERQIIEFLNTARWSTRLEESLGERPLRMTFHPRSRSRPGGHGSADVANRSTSPLRHNDALHDLFRESYGGRADRSLQPRRQSSVVLSQGNAAPITHGSEAITSSAEVQPTITLSWTASPSEIQASPADPTRPQPTSVAAGGTLGATSETDTAARSADSQERSSSIPRRSQRLDASLENRFEPSRILTAELRANVAAERLRRQRQSPGESSSRAGHWDQRYRQQLMGFESSRSPRWIRHILNDLPDRNLSNQDPGGTAGMGWGADGRTLYVATVEGIFEYQLNIHDRKTFPVFSYR</sequence>
<dbReference type="InterPro" id="IPR015943">
    <property type="entry name" value="WD40/YVTN_repeat-like_dom_sf"/>
</dbReference>
<evidence type="ECO:0000259" key="2">
    <source>
        <dbReference type="Pfam" id="PF10313"/>
    </source>
</evidence>
<evidence type="ECO:0000313" key="4">
    <source>
        <dbReference type="Proteomes" id="UP000018001"/>
    </source>
</evidence>
<feature type="region of interest" description="Disordered" evidence="1">
    <location>
        <begin position="685"/>
        <end position="704"/>
    </location>
</feature>
<dbReference type="SUPFAM" id="SSF50978">
    <property type="entry name" value="WD40 repeat-like"/>
    <property type="match status" value="1"/>
</dbReference>
<accession>V5G1W0</accession>